<name>A0A6A1VXI0_9ROSI</name>
<sequence>MKGLLLIVECFLITCVLSDRFPGIPILFDCTDGIHWHRTNQITNRSYHTSVHIENPFSPLANSIEEELERLPSLSKTCSIYRAPERLRHGNEEYYTPHIFSIGLLHHSNERLKAMEEHKMRYMKAYIERTKKSMEFYIQLIKEKEARVRGCYSETIQFNSDEFVKIILVDAAYIIELFLRVYFNDLDDENDSMFRRPRFLWDIGSNMILLENQLPFFILEDLYDPNKIMVWSSQHDGRPSILHLSHYFLINVCALRAIEDQHLEQYSSVECHINDYIILLSGLVFTPKDVDLLVKYEVIEKRSHINQGANPIQDLSRGPVIEYENFHFTSLCEDLNTYCRASWH</sequence>
<dbReference type="OrthoDB" id="672127at2759"/>
<feature type="signal peptide" evidence="1">
    <location>
        <begin position="1"/>
        <end position="18"/>
    </location>
</feature>
<dbReference type="PANTHER" id="PTHR31170:SF25">
    <property type="entry name" value="BNAA09G04570D PROTEIN"/>
    <property type="match status" value="1"/>
</dbReference>
<gene>
    <name evidence="2" type="ORF">CJ030_MR4G026686</name>
</gene>
<protein>
    <submittedName>
        <fullName evidence="2">Uncharacterized protein</fullName>
    </submittedName>
</protein>
<accession>A0A6A1VXI0</accession>
<dbReference type="EMBL" id="RXIC02000022">
    <property type="protein sequence ID" value="KAB1216268.1"/>
    <property type="molecule type" value="Genomic_DNA"/>
</dbReference>
<evidence type="ECO:0000256" key="1">
    <source>
        <dbReference type="SAM" id="SignalP"/>
    </source>
</evidence>
<keyword evidence="1" id="KW-0732">Signal</keyword>
<comment type="caution">
    <text evidence="2">The sequence shown here is derived from an EMBL/GenBank/DDBJ whole genome shotgun (WGS) entry which is preliminary data.</text>
</comment>
<dbReference type="Proteomes" id="UP000516437">
    <property type="component" value="Chromosome 4"/>
</dbReference>
<feature type="chain" id="PRO_5025622788" evidence="1">
    <location>
        <begin position="19"/>
        <end position="344"/>
    </location>
</feature>
<reference evidence="2 3" key="1">
    <citation type="journal article" date="2019" name="Plant Biotechnol. J.">
        <title>The red bayberry genome and genetic basis of sex determination.</title>
        <authorList>
            <person name="Jia H.M."/>
            <person name="Jia H.J."/>
            <person name="Cai Q.L."/>
            <person name="Wang Y."/>
            <person name="Zhao H.B."/>
            <person name="Yang W.F."/>
            <person name="Wang G.Y."/>
            <person name="Li Y.H."/>
            <person name="Zhan D.L."/>
            <person name="Shen Y.T."/>
            <person name="Niu Q.F."/>
            <person name="Chang L."/>
            <person name="Qiu J."/>
            <person name="Zhao L."/>
            <person name="Xie H.B."/>
            <person name="Fu W.Y."/>
            <person name="Jin J."/>
            <person name="Li X.W."/>
            <person name="Jiao Y."/>
            <person name="Zhou C.C."/>
            <person name="Tu T."/>
            <person name="Chai C.Y."/>
            <person name="Gao J.L."/>
            <person name="Fan L.J."/>
            <person name="van de Weg E."/>
            <person name="Wang J.Y."/>
            <person name="Gao Z.S."/>
        </authorList>
    </citation>
    <scope>NUCLEOTIDE SEQUENCE [LARGE SCALE GENOMIC DNA]</scope>
    <source>
        <tissue evidence="2">Leaves</tissue>
    </source>
</reference>
<organism evidence="2 3">
    <name type="scientific">Morella rubra</name>
    <name type="common">Chinese bayberry</name>
    <dbReference type="NCBI Taxonomy" id="262757"/>
    <lineage>
        <taxon>Eukaryota</taxon>
        <taxon>Viridiplantae</taxon>
        <taxon>Streptophyta</taxon>
        <taxon>Embryophyta</taxon>
        <taxon>Tracheophyta</taxon>
        <taxon>Spermatophyta</taxon>
        <taxon>Magnoliopsida</taxon>
        <taxon>eudicotyledons</taxon>
        <taxon>Gunneridae</taxon>
        <taxon>Pentapetalae</taxon>
        <taxon>rosids</taxon>
        <taxon>fabids</taxon>
        <taxon>Fagales</taxon>
        <taxon>Myricaceae</taxon>
        <taxon>Morella</taxon>
    </lineage>
</organism>
<dbReference type="InterPro" id="IPR004158">
    <property type="entry name" value="DUF247_pln"/>
</dbReference>
<dbReference type="AlphaFoldDB" id="A0A6A1VXI0"/>
<proteinExistence type="predicted"/>
<dbReference type="Pfam" id="PF03140">
    <property type="entry name" value="DUF247"/>
    <property type="match status" value="2"/>
</dbReference>
<dbReference type="PANTHER" id="PTHR31170">
    <property type="entry name" value="BNAC04G53230D PROTEIN"/>
    <property type="match status" value="1"/>
</dbReference>
<keyword evidence="3" id="KW-1185">Reference proteome</keyword>
<evidence type="ECO:0000313" key="3">
    <source>
        <dbReference type="Proteomes" id="UP000516437"/>
    </source>
</evidence>
<evidence type="ECO:0000313" key="2">
    <source>
        <dbReference type="EMBL" id="KAB1216268.1"/>
    </source>
</evidence>